<dbReference type="EMBL" id="UINC01122405">
    <property type="protein sequence ID" value="SVC98194.1"/>
    <property type="molecule type" value="Genomic_DNA"/>
</dbReference>
<protein>
    <submittedName>
        <fullName evidence="1">Uncharacterized protein</fullName>
    </submittedName>
</protein>
<evidence type="ECO:0000313" key="1">
    <source>
        <dbReference type="EMBL" id="SVC98194.1"/>
    </source>
</evidence>
<feature type="non-terminal residue" evidence="1">
    <location>
        <position position="162"/>
    </location>
</feature>
<sequence>MKDKNREQILLAYRMRMFGHSAKEILRLIKNENHEDPPNLDAIERWISTFEEIPESERLKDGVFDWYKMEIYEMPWTASHSLLSAIPLLKRLEDPLSVRCIIWYWRLLQVSLDGAWRPDQIGSLLSLTASWTQYDRENILGLEHQIGSRHLTDRTQSFSLTD</sequence>
<gene>
    <name evidence="1" type="ORF">METZ01_LOCUS351048</name>
</gene>
<dbReference type="AlphaFoldDB" id="A0A382RKG7"/>
<organism evidence="1">
    <name type="scientific">marine metagenome</name>
    <dbReference type="NCBI Taxonomy" id="408172"/>
    <lineage>
        <taxon>unclassified sequences</taxon>
        <taxon>metagenomes</taxon>
        <taxon>ecological metagenomes</taxon>
    </lineage>
</organism>
<name>A0A382RKG7_9ZZZZ</name>
<proteinExistence type="predicted"/>
<accession>A0A382RKG7</accession>
<reference evidence="1" key="1">
    <citation type="submission" date="2018-05" db="EMBL/GenBank/DDBJ databases">
        <authorList>
            <person name="Lanie J.A."/>
            <person name="Ng W.-L."/>
            <person name="Kazmierczak K.M."/>
            <person name="Andrzejewski T.M."/>
            <person name="Davidsen T.M."/>
            <person name="Wayne K.J."/>
            <person name="Tettelin H."/>
            <person name="Glass J.I."/>
            <person name="Rusch D."/>
            <person name="Podicherti R."/>
            <person name="Tsui H.-C.T."/>
            <person name="Winkler M.E."/>
        </authorList>
    </citation>
    <scope>NUCLEOTIDE SEQUENCE</scope>
</reference>